<comment type="caution">
    <text evidence="1">The sequence shown here is derived from an EMBL/GenBank/DDBJ whole genome shotgun (WGS) entry which is preliminary data.</text>
</comment>
<gene>
    <name evidence="1" type="ORF">BDM02DRAFT_3085571</name>
</gene>
<dbReference type="EMBL" id="MU117961">
    <property type="protein sequence ID" value="KAF9654342.1"/>
    <property type="molecule type" value="Genomic_DNA"/>
</dbReference>
<keyword evidence="2" id="KW-1185">Reference proteome</keyword>
<protein>
    <submittedName>
        <fullName evidence="1">Uncharacterized protein</fullName>
    </submittedName>
</protein>
<reference evidence="1" key="1">
    <citation type="submission" date="2019-10" db="EMBL/GenBank/DDBJ databases">
        <authorList>
            <consortium name="DOE Joint Genome Institute"/>
            <person name="Kuo A."/>
            <person name="Miyauchi S."/>
            <person name="Kiss E."/>
            <person name="Drula E."/>
            <person name="Kohler A."/>
            <person name="Sanchez-Garcia M."/>
            <person name="Andreopoulos B."/>
            <person name="Barry K.W."/>
            <person name="Bonito G."/>
            <person name="Buee M."/>
            <person name="Carver A."/>
            <person name="Chen C."/>
            <person name="Cichocki N."/>
            <person name="Clum A."/>
            <person name="Culley D."/>
            <person name="Crous P.W."/>
            <person name="Fauchery L."/>
            <person name="Girlanda M."/>
            <person name="Hayes R."/>
            <person name="Keri Z."/>
            <person name="Labutti K."/>
            <person name="Lipzen A."/>
            <person name="Lombard V."/>
            <person name="Magnuson J."/>
            <person name="Maillard F."/>
            <person name="Morin E."/>
            <person name="Murat C."/>
            <person name="Nolan M."/>
            <person name="Ohm R."/>
            <person name="Pangilinan J."/>
            <person name="Pereira M."/>
            <person name="Perotto S."/>
            <person name="Peter M."/>
            <person name="Riley R."/>
            <person name="Sitrit Y."/>
            <person name="Stielow B."/>
            <person name="Szollosi G."/>
            <person name="Zifcakova L."/>
            <person name="Stursova M."/>
            <person name="Spatafora J.W."/>
            <person name="Tedersoo L."/>
            <person name="Vaario L.-M."/>
            <person name="Yamada A."/>
            <person name="Yan M."/>
            <person name="Wang P."/>
            <person name="Xu J."/>
            <person name="Bruns T."/>
            <person name="Baldrian P."/>
            <person name="Vilgalys R."/>
            <person name="Henrissat B."/>
            <person name="Grigoriev I.V."/>
            <person name="Hibbett D."/>
            <person name="Nagy L.G."/>
            <person name="Martin F.M."/>
        </authorList>
    </citation>
    <scope>NUCLEOTIDE SEQUENCE</scope>
    <source>
        <strain evidence="1">P2</strain>
    </source>
</reference>
<evidence type="ECO:0000313" key="2">
    <source>
        <dbReference type="Proteomes" id="UP000886501"/>
    </source>
</evidence>
<dbReference type="Proteomes" id="UP000886501">
    <property type="component" value="Unassembled WGS sequence"/>
</dbReference>
<feature type="non-terminal residue" evidence="1">
    <location>
        <position position="1"/>
    </location>
</feature>
<sequence>HILSAPLSTFGFKLFNSIAMLLGIGMLSEPLAFSYAGWGCGTLLLIFYGFLTCYTAKILARFIIADPAVRTYADIGRKAFGDWSTHFISLIFCLELFTVTVALVTLYADSLETIAPAYSANFYKILGLIVFLPTVFLPLSWLSVTSVLGIVSSVLLIIVILIDGLTKKTAPGSIWDPQPTNVGIASFPKLGVAFGLFMAGFSGHAAIPSLARDMIDPTQFNRMIDTAYIITTTLYGVIGVAGYCMFGNTVSEEFSRDLFATPGYNGPLNRIALYALIITPMTKFGLTSHPLNAILEHTLGLGPHSHHHDHGSDDQARCQTNFKRFGSIIQRTLMTFMAVAVSIAVPEFSSMMGILGSLFAFLMCVIGPISVKIATEKCTKWDALMMMTGVAMASWGTFSVWYTQ</sequence>
<proteinExistence type="predicted"/>
<accession>A0ACB6ZXL1</accession>
<name>A0ACB6ZXL1_THEGA</name>
<evidence type="ECO:0000313" key="1">
    <source>
        <dbReference type="EMBL" id="KAF9654342.1"/>
    </source>
</evidence>
<reference evidence="1" key="2">
    <citation type="journal article" date="2020" name="Nat. Commun.">
        <title>Large-scale genome sequencing of mycorrhizal fungi provides insights into the early evolution of symbiotic traits.</title>
        <authorList>
            <person name="Miyauchi S."/>
            <person name="Kiss E."/>
            <person name="Kuo A."/>
            <person name="Drula E."/>
            <person name="Kohler A."/>
            <person name="Sanchez-Garcia M."/>
            <person name="Morin E."/>
            <person name="Andreopoulos B."/>
            <person name="Barry K.W."/>
            <person name="Bonito G."/>
            <person name="Buee M."/>
            <person name="Carver A."/>
            <person name="Chen C."/>
            <person name="Cichocki N."/>
            <person name="Clum A."/>
            <person name="Culley D."/>
            <person name="Crous P.W."/>
            <person name="Fauchery L."/>
            <person name="Girlanda M."/>
            <person name="Hayes R.D."/>
            <person name="Keri Z."/>
            <person name="LaButti K."/>
            <person name="Lipzen A."/>
            <person name="Lombard V."/>
            <person name="Magnuson J."/>
            <person name="Maillard F."/>
            <person name="Murat C."/>
            <person name="Nolan M."/>
            <person name="Ohm R.A."/>
            <person name="Pangilinan J."/>
            <person name="Pereira M.F."/>
            <person name="Perotto S."/>
            <person name="Peter M."/>
            <person name="Pfister S."/>
            <person name="Riley R."/>
            <person name="Sitrit Y."/>
            <person name="Stielow J.B."/>
            <person name="Szollosi G."/>
            <person name="Zifcakova L."/>
            <person name="Stursova M."/>
            <person name="Spatafora J.W."/>
            <person name="Tedersoo L."/>
            <person name="Vaario L.M."/>
            <person name="Yamada A."/>
            <person name="Yan M."/>
            <person name="Wang P."/>
            <person name="Xu J."/>
            <person name="Bruns T."/>
            <person name="Baldrian P."/>
            <person name="Vilgalys R."/>
            <person name="Dunand C."/>
            <person name="Henrissat B."/>
            <person name="Grigoriev I.V."/>
            <person name="Hibbett D."/>
            <person name="Nagy L.G."/>
            <person name="Martin F.M."/>
        </authorList>
    </citation>
    <scope>NUCLEOTIDE SEQUENCE</scope>
    <source>
        <strain evidence="1">P2</strain>
    </source>
</reference>
<organism evidence="1 2">
    <name type="scientific">Thelephora ganbajun</name>
    <name type="common">Ganba fungus</name>
    <dbReference type="NCBI Taxonomy" id="370292"/>
    <lineage>
        <taxon>Eukaryota</taxon>
        <taxon>Fungi</taxon>
        <taxon>Dikarya</taxon>
        <taxon>Basidiomycota</taxon>
        <taxon>Agaricomycotina</taxon>
        <taxon>Agaricomycetes</taxon>
        <taxon>Thelephorales</taxon>
        <taxon>Thelephoraceae</taxon>
        <taxon>Thelephora</taxon>
    </lineage>
</organism>